<comment type="caution">
    <text evidence="8">The sequence shown here is derived from an EMBL/GenBank/DDBJ whole genome shotgun (WGS) entry which is preliminary data.</text>
</comment>
<dbReference type="PANTHER" id="PTHR33452:SF1">
    <property type="entry name" value="INNER MEMBRANE PROTEIN YPHA-RELATED"/>
    <property type="match status" value="1"/>
</dbReference>
<evidence type="ECO:0000313" key="8">
    <source>
        <dbReference type="EMBL" id="MBZ5752060.1"/>
    </source>
</evidence>
<keyword evidence="3" id="KW-1003">Cell membrane</keyword>
<feature type="transmembrane region" description="Helical" evidence="7">
    <location>
        <begin position="45"/>
        <end position="65"/>
    </location>
</feature>
<dbReference type="Proteomes" id="UP001165287">
    <property type="component" value="Unassembled WGS sequence"/>
</dbReference>
<evidence type="ECO:0000256" key="1">
    <source>
        <dbReference type="ARBA" id="ARBA00004651"/>
    </source>
</evidence>
<dbReference type="InterPro" id="IPR051907">
    <property type="entry name" value="DoxX-like_oxidoreductase"/>
</dbReference>
<feature type="transmembrane region" description="Helical" evidence="7">
    <location>
        <begin position="101"/>
        <end position="119"/>
    </location>
</feature>
<protein>
    <submittedName>
        <fullName evidence="8">DoxX family protein</fullName>
    </submittedName>
</protein>
<evidence type="ECO:0000256" key="5">
    <source>
        <dbReference type="ARBA" id="ARBA00022989"/>
    </source>
</evidence>
<dbReference type="Pfam" id="PF07681">
    <property type="entry name" value="DoxX"/>
    <property type="match status" value="1"/>
</dbReference>
<proteinExistence type="inferred from homology"/>
<comment type="similarity">
    <text evidence="2">Belongs to the DoxX family.</text>
</comment>
<evidence type="ECO:0000256" key="4">
    <source>
        <dbReference type="ARBA" id="ARBA00022692"/>
    </source>
</evidence>
<evidence type="ECO:0000313" key="9">
    <source>
        <dbReference type="Proteomes" id="UP001165287"/>
    </source>
</evidence>
<comment type="subcellular location">
    <subcellularLocation>
        <location evidence="1">Cell membrane</location>
        <topology evidence="1">Multi-pass membrane protein</topology>
    </subcellularLocation>
</comment>
<sequence>MKNNQEIGSLLLRIILGFTFFMHGLDKFQGGIENFAAGFPSMGLPSFLAYFVAFIELVGGISLILGIGTRIFSGLITCIMIGAIMLVKLRDGFLGGYEFDVVLMIIALHLVLNGSYLLSVDSKLLQLKSASSRKAHEESLVNERTS</sequence>
<feature type="transmembrane region" description="Helical" evidence="7">
    <location>
        <begin position="7"/>
        <end position="25"/>
    </location>
</feature>
<keyword evidence="4 7" id="KW-0812">Transmembrane</keyword>
<feature type="transmembrane region" description="Helical" evidence="7">
    <location>
        <begin position="72"/>
        <end position="89"/>
    </location>
</feature>
<dbReference type="EMBL" id="JAIQUM010000045">
    <property type="protein sequence ID" value="MBZ5752060.1"/>
    <property type="molecule type" value="Genomic_DNA"/>
</dbReference>
<gene>
    <name evidence="8" type="ORF">K9V48_17835</name>
</gene>
<evidence type="ECO:0000256" key="6">
    <source>
        <dbReference type="ARBA" id="ARBA00023136"/>
    </source>
</evidence>
<evidence type="ECO:0000256" key="7">
    <source>
        <dbReference type="SAM" id="Phobius"/>
    </source>
</evidence>
<organism evidence="8 9">
    <name type="scientific">Metabacillus rhizolycopersici</name>
    <dbReference type="NCBI Taxonomy" id="2875709"/>
    <lineage>
        <taxon>Bacteria</taxon>
        <taxon>Bacillati</taxon>
        <taxon>Bacillota</taxon>
        <taxon>Bacilli</taxon>
        <taxon>Bacillales</taxon>
        <taxon>Bacillaceae</taxon>
        <taxon>Metabacillus</taxon>
    </lineage>
</organism>
<accession>A0ABS7UUR7</accession>
<name>A0ABS7UUR7_9BACI</name>
<dbReference type="InterPro" id="IPR032808">
    <property type="entry name" value="DoxX"/>
</dbReference>
<evidence type="ECO:0000256" key="2">
    <source>
        <dbReference type="ARBA" id="ARBA00006679"/>
    </source>
</evidence>
<keyword evidence="6 7" id="KW-0472">Membrane</keyword>
<dbReference type="PANTHER" id="PTHR33452">
    <property type="entry name" value="OXIDOREDUCTASE CATD-RELATED"/>
    <property type="match status" value="1"/>
</dbReference>
<keyword evidence="9" id="KW-1185">Reference proteome</keyword>
<evidence type="ECO:0000256" key="3">
    <source>
        <dbReference type="ARBA" id="ARBA00022475"/>
    </source>
</evidence>
<keyword evidence="5 7" id="KW-1133">Transmembrane helix</keyword>
<reference evidence="8" key="1">
    <citation type="submission" date="2024-05" db="EMBL/GenBank/DDBJ databases">
        <title>Metabacillus sp. nov., isolated from the rhizosphere soil of tomato plants.</title>
        <authorList>
            <person name="Ma R."/>
        </authorList>
    </citation>
    <scope>NUCLEOTIDE SEQUENCE</scope>
    <source>
        <strain evidence="8">DBTR6</strain>
    </source>
</reference>